<keyword evidence="3" id="KW-1185">Reference proteome</keyword>
<feature type="region of interest" description="Disordered" evidence="1">
    <location>
        <begin position="285"/>
        <end position="309"/>
    </location>
</feature>
<feature type="region of interest" description="Disordered" evidence="1">
    <location>
        <begin position="432"/>
        <end position="454"/>
    </location>
</feature>
<evidence type="ECO:0000313" key="2">
    <source>
        <dbReference type="EMBL" id="KAG2436466.1"/>
    </source>
</evidence>
<feature type="compositionally biased region" description="Gly residues" evidence="1">
    <location>
        <begin position="434"/>
        <end position="443"/>
    </location>
</feature>
<feature type="compositionally biased region" description="Low complexity" evidence="1">
    <location>
        <begin position="285"/>
        <end position="298"/>
    </location>
</feature>
<feature type="compositionally biased region" description="Pro residues" evidence="1">
    <location>
        <begin position="92"/>
        <end position="103"/>
    </location>
</feature>
<organism evidence="2 3">
    <name type="scientific">Chlamydomonas incerta</name>
    <dbReference type="NCBI Taxonomy" id="51695"/>
    <lineage>
        <taxon>Eukaryota</taxon>
        <taxon>Viridiplantae</taxon>
        <taxon>Chlorophyta</taxon>
        <taxon>core chlorophytes</taxon>
        <taxon>Chlorophyceae</taxon>
        <taxon>CS clade</taxon>
        <taxon>Chlamydomonadales</taxon>
        <taxon>Chlamydomonadaceae</taxon>
        <taxon>Chlamydomonas</taxon>
    </lineage>
</organism>
<reference evidence="2" key="1">
    <citation type="journal article" date="2020" name="bioRxiv">
        <title>Comparative genomics of Chlamydomonas.</title>
        <authorList>
            <person name="Craig R.J."/>
            <person name="Hasan A.R."/>
            <person name="Ness R.W."/>
            <person name="Keightley P.D."/>
        </authorList>
    </citation>
    <scope>NUCLEOTIDE SEQUENCE</scope>
    <source>
        <strain evidence="2">SAG 7.73</strain>
    </source>
</reference>
<feature type="region of interest" description="Disordered" evidence="1">
    <location>
        <begin position="372"/>
        <end position="411"/>
    </location>
</feature>
<feature type="region of interest" description="Disordered" evidence="1">
    <location>
        <begin position="476"/>
        <end position="528"/>
    </location>
</feature>
<feature type="compositionally biased region" description="Low complexity" evidence="1">
    <location>
        <begin position="485"/>
        <end position="504"/>
    </location>
</feature>
<feature type="compositionally biased region" description="Low complexity" evidence="1">
    <location>
        <begin position="104"/>
        <end position="135"/>
    </location>
</feature>
<feature type="region of interest" description="Disordered" evidence="1">
    <location>
        <begin position="209"/>
        <end position="245"/>
    </location>
</feature>
<accession>A0A835W5H7</accession>
<protein>
    <submittedName>
        <fullName evidence="2">Uncharacterized protein</fullName>
    </submittedName>
</protein>
<dbReference type="EMBL" id="JAEHOC010000013">
    <property type="protein sequence ID" value="KAG2436466.1"/>
    <property type="molecule type" value="Genomic_DNA"/>
</dbReference>
<evidence type="ECO:0000313" key="3">
    <source>
        <dbReference type="Proteomes" id="UP000650467"/>
    </source>
</evidence>
<feature type="compositionally biased region" description="Basic residues" evidence="1">
    <location>
        <begin position="1"/>
        <end position="10"/>
    </location>
</feature>
<comment type="caution">
    <text evidence="2">The sequence shown here is derived from an EMBL/GenBank/DDBJ whole genome shotgun (WGS) entry which is preliminary data.</text>
</comment>
<dbReference type="Proteomes" id="UP000650467">
    <property type="component" value="Unassembled WGS sequence"/>
</dbReference>
<dbReference type="AlphaFoldDB" id="A0A835W5H7"/>
<sequence length="588" mass="57019">MVRLPSRRMLRSSGSMSLRSSWRVRLLDAAAPGAGAAGEQDRDRDTGSTDDGAVGAISGRFGGHSVTNRSGVRADNCSGNGTDMGFAAQSPSSPPCQPQPPSPGSAAAASDGVLPAVDPSPAAAAPWPQGPRSPGAAGGGGAGLSPSPRPPQELVRTARSASSAAASAAGANSGAGTTVSGSGRSFTGAGSGGAGCSPALMLRSIEEAASRQAAFRRDGGIGGGGDSLRRCAPAPPSPGARPSPQTFLTSSLGCEVPEDGGGDADVYLVTTAPASPEKRMLSVTPAGVSPGPAAPVGAGSSGSGEGQRRRATLLERAPSRMGVVSAAAASGEEAVGSCAPLDGGGGGGNDSCAVGTMGSLSFRFPRTPQLAVRATSRRHADTPAIPSPEALQPHAATTDPADSGSPTASSLRAALSGRSFASASPITRAVVVDGGSGAPHGGGPSPPGVLRSSRSFTAPNVMSRGRSFRELSAASGLAAGGGGSSHHAAAAAAQGPGARSSPSSPLTSYPCCPRSRSPGGGNAAAAPGYDAEAASTGAPLRAGTQQVDMALRPTPAAQAYAVPHCMAGGLSASASQHGLLGRLRGLFT</sequence>
<gene>
    <name evidence="2" type="ORF">HXX76_006769</name>
</gene>
<evidence type="ECO:0000256" key="1">
    <source>
        <dbReference type="SAM" id="MobiDB-lite"/>
    </source>
</evidence>
<feature type="compositionally biased region" description="Basic and acidic residues" evidence="1">
    <location>
        <begin position="209"/>
        <end position="219"/>
    </location>
</feature>
<feature type="compositionally biased region" description="Low complexity" evidence="1">
    <location>
        <begin position="11"/>
        <end position="38"/>
    </location>
</feature>
<name>A0A835W5H7_CHLIN</name>
<feature type="region of interest" description="Disordered" evidence="1">
    <location>
        <begin position="1"/>
        <end position="197"/>
    </location>
</feature>
<proteinExistence type="predicted"/>
<feature type="compositionally biased region" description="Low complexity" evidence="1">
    <location>
        <begin position="157"/>
        <end position="188"/>
    </location>
</feature>